<name>A0ABD2PNE8_9PLAT</name>
<dbReference type="Proteomes" id="UP001626550">
    <property type="component" value="Unassembled WGS sequence"/>
</dbReference>
<evidence type="ECO:0000313" key="1">
    <source>
        <dbReference type="EMBL" id="KAL3308869.1"/>
    </source>
</evidence>
<accession>A0ABD2PNE8</accession>
<sequence>MSSALALASSLYLNTHETGLVLKASCASAKLSAERLAAIKSLEVIADVSEEIAPAVVSIVTGS</sequence>
<gene>
    <name evidence="1" type="ORF">Ciccas_012592</name>
</gene>
<dbReference type="AlphaFoldDB" id="A0ABD2PNE8"/>
<dbReference type="EMBL" id="JBJKFK010004586">
    <property type="protein sequence ID" value="KAL3308869.1"/>
    <property type="molecule type" value="Genomic_DNA"/>
</dbReference>
<evidence type="ECO:0000313" key="2">
    <source>
        <dbReference type="Proteomes" id="UP001626550"/>
    </source>
</evidence>
<comment type="caution">
    <text evidence="1">The sequence shown here is derived from an EMBL/GenBank/DDBJ whole genome shotgun (WGS) entry which is preliminary data.</text>
</comment>
<proteinExistence type="predicted"/>
<protein>
    <submittedName>
        <fullName evidence="1">Uncharacterized protein</fullName>
    </submittedName>
</protein>
<reference evidence="1 2" key="1">
    <citation type="submission" date="2024-11" db="EMBL/GenBank/DDBJ databases">
        <title>Adaptive evolution of stress response genes in parasites aligns with host niche diversity.</title>
        <authorList>
            <person name="Hahn C."/>
            <person name="Resl P."/>
        </authorList>
    </citation>
    <scope>NUCLEOTIDE SEQUENCE [LARGE SCALE GENOMIC DNA]</scope>
    <source>
        <strain evidence="1">EGGRZ-B1_66</strain>
        <tissue evidence="1">Body</tissue>
    </source>
</reference>
<keyword evidence="2" id="KW-1185">Reference proteome</keyword>
<organism evidence="1 2">
    <name type="scientific">Cichlidogyrus casuarinus</name>
    <dbReference type="NCBI Taxonomy" id="1844966"/>
    <lineage>
        <taxon>Eukaryota</taxon>
        <taxon>Metazoa</taxon>
        <taxon>Spiralia</taxon>
        <taxon>Lophotrochozoa</taxon>
        <taxon>Platyhelminthes</taxon>
        <taxon>Monogenea</taxon>
        <taxon>Monopisthocotylea</taxon>
        <taxon>Dactylogyridea</taxon>
        <taxon>Ancyrocephalidae</taxon>
        <taxon>Cichlidogyrus</taxon>
    </lineage>
</organism>